<dbReference type="AlphaFoldDB" id="A0A9W8E994"/>
<dbReference type="PANTHER" id="PTHR33643:SF1">
    <property type="entry name" value="UREASE ACCESSORY PROTEIN D"/>
    <property type="match status" value="1"/>
</dbReference>
<dbReference type="OrthoDB" id="5550464at2759"/>
<dbReference type="HAMAP" id="MF_01384">
    <property type="entry name" value="UreD"/>
    <property type="match status" value="1"/>
</dbReference>
<comment type="similarity">
    <text evidence="1">Belongs to the UreD family.</text>
</comment>
<dbReference type="Proteomes" id="UP001151582">
    <property type="component" value="Unassembled WGS sequence"/>
</dbReference>
<name>A0A9W8E994_9FUNG</name>
<keyword evidence="2" id="KW-0143">Chaperone</keyword>
<keyword evidence="5" id="KW-1185">Reference proteome</keyword>
<dbReference type="Pfam" id="PF01774">
    <property type="entry name" value="UreD"/>
    <property type="match status" value="1"/>
</dbReference>
<dbReference type="GO" id="GO:0016151">
    <property type="term" value="F:nickel cation binding"/>
    <property type="evidence" value="ECO:0007669"/>
    <property type="project" value="InterPro"/>
</dbReference>
<evidence type="ECO:0000256" key="3">
    <source>
        <dbReference type="SAM" id="MobiDB-lite"/>
    </source>
</evidence>
<reference evidence="4" key="1">
    <citation type="submission" date="2022-07" db="EMBL/GenBank/DDBJ databases">
        <title>Phylogenomic reconstructions and comparative analyses of Kickxellomycotina fungi.</title>
        <authorList>
            <person name="Reynolds N.K."/>
            <person name="Stajich J.E."/>
            <person name="Barry K."/>
            <person name="Grigoriev I.V."/>
            <person name="Crous P."/>
            <person name="Smith M.E."/>
        </authorList>
    </citation>
    <scope>NUCLEOTIDE SEQUENCE</scope>
    <source>
        <strain evidence="4">RSA 567</strain>
    </source>
</reference>
<gene>
    <name evidence="4" type="ORF">H4R34_003218</name>
</gene>
<evidence type="ECO:0000256" key="2">
    <source>
        <dbReference type="ARBA" id="ARBA00023186"/>
    </source>
</evidence>
<dbReference type="EMBL" id="JANBQB010000279">
    <property type="protein sequence ID" value="KAJ1978403.1"/>
    <property type="molecule type" value="Genomic_DNA"/>
</dbReference>
<evidence type="ECO:0008006" key="6">
    <source>
        <dbReference type="Google" id="ProtNLM"/>
    </source>
</evidence>
<protein>
    <recommendedName>
        <fullName evidence="6">UreD urease accessory protein-domain-containing protein</fullName>
    </recommendedName>
</protein>
<accession>A0A9W8E994</accession>
<evidence type="ECO:0000313" key="5">
    <source>
        <dbReference type="Proteomes" id="UP001151582"/>
    </source>
</evidence>
<feature type="region of interest" description="Disordered" evidence="3">
    <location>
        <begin position="259"/>
        <end position="278"/>
    </location>
</feature>
<proteinExistence type="inferred from homology"/>
<comment type="caution">
    <text evidence="4">The sequence shown here is derived from an EMBL/GenBank/DDBJ whole genome shotgun (WGS) entry which is preliminary data.</text>
</comment>
<evidence type="ECO:0000313" key="4">
    <source>
        <dbReference type="EMBL" id="KAJ1978403.1"/>
    </source>
</evidence>
<dbReference type="InterPro" id="IPR002669">
    <property type="entry name" value="UreD"/>
</dbReference>
<evidence type="ECO:0000256" key="1">
    <source>
        <dbReference type="ARBA" id="ARBA00007177"/>
    </source>
</evidence>
<organism evidence="4 5">
    <name type="scientific">Dimargaris verticillata</name>
    <dbReference type="NCBI Taxonomy" id="2761393"/>
    <lineage>
        <taxon>Eukaryota</taxon>
        <taxon>Fungi</taxon>
        <taxon>Fungi incertae sedis</taxon>
        <taxon>Zoopagomycota</taxon>
        <taxon>Kickxellomycotina</taxon>
        <taxon>Dimargaritomycetes</taxon>
        <taxon>Dimargaritales</taxon>
        <taxon>Dimargaritaceae</taxon>
        <taxon>Dimargaris</taxon>
    </lineage>
</organism>
<sequence length="394" mass="42145">MATSIVPGHGVVHCGRVAHQPKLFQCVGQYPVKLIPTRVHSSANRQARPLCASEPQWTGQSCAVYIVTYGGGIVHGDRIQLDIHVDPGVGLTLLTQGSTKVFRARKPHDAAIALQPKSAQPPSATPGTTSLLPTTDTAPALFSSQYATITVAPGGCLVYLPSPVTCFRGSRYVQRQRITLQSPRSSAVFLDWFTGGRSSRGELWEFDLYNSINTVLLNDRPIFKDAVHLSDRFQAVPDHTACAPRPTLTTIDGTIASAMSPDADLDTPASTSSSSTRPLPNTFAERLHPFQCFAVLVILPGASACLAQIRQDLLAFQAQDKISGAADPSFRRPPTAGGNAAVVYSVSDFEQDGVAGVAVRLSAMYTEAITAWIRQHLAALEPVIGGNIWTSMMA</sequence>
<dbReference type="PANTHER" id="PTHR33643">
    <property type="entry name" value="UREASE ACCESSORY PROTEIN D"/>
    <property type="match status" value="1"/>
</dbReference>